<dbReference type="GO" id="GO:0009007">
    <property type="term" value="F:site-specific DNA-methyltransferase (adenine-specific) activity"/>
    <property type="evidence" value="ECO:0007669"/>
    <property type="project" value="UniProtKB-EC"/>
</dbReference>
<evidence type="ECO:0000256" key="1">
    <source>
        <dbReference type="ARBA" id="ARBA00006594"/>
    </source>
</evidence>
<evidence type="ECO:0000256" key="2">
    <source>
        <dbReference type="ARBA" id="ARBA00011900"/>
    </source>
</evidence>
<comment type="similarity">
    <text evidence="1">Belongs to the N(4)/N(6)-methyltransferase family.</text>
</comment>
<sequence length="655" mass="75716">MKKENELINDIKEQFSSLMNARSLAVSNDKRILEFLLENSNFKAEYKERFFEEQCGALIFKKDDFLNFLDLKLLSASYTSFSNKIGLGTSEKRFLKNNENVVLNFPFKDGVIKGGQSRDDDKSTELFFNNILAKSEIDVLFAPKVLNNFELLGKGNINEVLENKPNLLIKGNNLIALHTLKEYFRHAPQEDKMKLIYIDPPYNTGNDSFNYNDKFNHSTWLTFMKNRLEIARELLRDDGVIFVQCDDNEQAYLKVLMDEIFGEENYEVSFYVSVRYEGKTLSEKNNYQKLIETILCYKKTSSYNPNKDKEDYSINNFCWDINLLKSPDNIVEFGNRKVEIFYKNSYEIKKTEPSKNALKETWASGTVLRNNASGKLFDTYISDKRIDKDGYEVLYKVYDVGEDGLGYRFFTGPKKAGATKGKFYSGIPLDRLKELENGSSIKEKSISNFLQYEDAFGNCRQEGGVQLNAGKKPEALIKRIIEISTNENDLVLDFFAGSGTTLAVAHKMKRRYIGIEQMEYIESITKERLKKVIEGEQGGISKAVEWQGGGNLVYCELASLNAKFIEQIENCSNENELDNIYEALRKLAFIDYRADIQSDFKDLEFGALSFEEKKRILKKCLDRNMDYIPYADIEDSEYKIDEQTRILNKIFYKKS</sequence>
<dbReference type="InterPro" id="IPR002295">
    <property type="entry name" value="N4/N6-MTase_EcoPI_Mod-like"/>
</dbReference>
<evidence type="ECO:0000259" key="8">
    <source>
        <dbReference type="Pfam" id="PF12564"/>
    </source>
</evidence>
<dbReference type="Pfam" id="PF12564">
    <property type="entry name" value="TypeIII_RM_meth"/>
    <property type="match status" value="1"/>
</dbReference>
<dbReference type="InterPro" id="IPR002941">
    <property type="entry name" value="DNA_methylase_N4/N6"/>
</dbReference>
<dbReference type="Pfam" id="PF01555">
    <property type="entry name" value="N6_N4_Mtase"/>
    <property type="match status" value="1"/>
</dbReference>
<keyword evidence="5" id="KW-0949">S-adenosyl-L-methionine</keyword>
<dbReference type="AlphaFoldDB" id="A0A8S8E3H5"/>
<feature type="domain" description="Type III restriction/modification enzyme methylation subunit" evidence="8">
    <location>
        <begin position="29"/>
        <end position="87"/>
    </location>
</feature>
<protein>
    <recommendedName>
        <fullName evidence="2">site-specific DNA-methyltransferase (adenine-specific)</fullName>
        <ecNumber evidence="2">2.1.1.72</ecNumber>
    </recommendedName>
</protein>
<dbReference type="GO" id="GO:0008170">
    <property type="term" value="F:N-methyltransferase activity"/>
    <property type="evidence" value="ECO:0007669"/>
    <property type="project" value="InterPro"/>
</dbReference>
<dbReference type="InterPro" id="IPR029063">
    <property type="entry name" value="SAM-dependent_MTases_sf"/>
</dbReference>
<dbReference type="Gene3D" id="3.40.50.150">
    <property type="entry name" value="Vaccinia Virus protein VP39"/>
    <property type="match status" value="1"/>
</dbReference>
<reference evidence="9 10" key="1">
    <citation type="submission" date="2019-12" db="EMBL/GenBank/DDBJ databases">
        <authorList>
            <consortium name="PulseNet: The National Subtyping Network for Foodborne Disease Surveillance"/>
            <person name="Tarr C.L."/>
            <person name="Trees E."/>
            <person name="Katz L.S."/>
            <person name="Carleton-Romer H.A."/>
            <person name="Stroika S."/>
            <person name="Kucerova Z."/>
            <person name="Roache K.F."/>
            <person name="Sabol A.L."/>
            <person name="Besser J."/>
            <person name="Gerner-Smidt P."/>
        </authorList>
    </citation>
    <scope>NUCLEOTIDE SEQUENCE [LARGE SCALE GENOMIC DNA]</scope>
    <source>
        <strain evidence="9 10">PNUSAC002792</strain>
    </source>
</reference>
<dbReference type="EC" id="2.1.1.72" evidence="2"/>
<organism evidence="9 10">
    <name type="scientific">Campylobacter coli</name>
    <dbReference type="NCBI Taxonomy" id="195"/>
    <lineage>
        <taxon>Bacteria</taxon>
        <taxon>Pseudomonadati</taxon>
        <taxon>Campylobacterota</taxon>
        <taxon>Epsilonproteobacteria</taxon>
        <taxon>Campylobacterales</taxon>
        <taxon>Campylobacteraceae</taxon>
        <taxon>Campylobacter</taxon>
    </lineage>
</organism>
<dbReference type="Proteomes" id="UP000328122">
    <property type="component" value="Unassembled WGS sequence"/>
</dbReference>
<dbReference type="EMBL" id="AACDUM020000004">
    <property type="protein sequence ID" value="EGI5161915.1"/>
    <property type="molecule type" value="Genomic_DNA"/>
</dbReference>
<keyword evidence="3" id="KW-0489">Methyltransferase</keyword>
<keyword evidence="4" id="KW-0808">Transferase</keyword>
<evidence type="ECO:0000256" key="5">
    <source>
        <dbReference type="ARBA" id="ARBA00022691"/>
    </source>
</evidence>
<dbReference type="GO" id="GO:0005737">
    <property type="term" value="C:cytoplasm"/>
    <property type="evidence" value="ECO:0007669"/>
    <property type="project" value="TreeGrafter"/>
</dbReference>
<dbReference type="InterPro" id="IPR001091">
    <property type="entry name" value="RM_Methyltransferase"/>
</dbReference>
<dbReference type="GO" id="GO:0003677">
    <property type="term" value="F:DNA binding"/>
    <property type="evidence" value="ECO:0007669"/>
    <property type="project" value="InterPro"/>
</dbReference>
<dbReference type="SUPFAM" id="SSF53335">
    <property type="entry name" value="S-adenosyl-L-methionine-dependent methyltransferases"/>
    <property type="match status" value="1"/>
</dbReference>
<dbReference type="GO" id="GO:0032259">
    <property type="term" value="P:methylation"/>
    <property type="evidence" value="ECO:0007669"/>
    <property type="project" value="UniProtKB-KW"/>
</dbReference>
<evidence type="ECO:0000313" key="10">
    <source>
        <dbReference type="Proteomes" id="UP000328122"/>
    </source>
</evidence>
<dbReference type="PANTHER" id="PTHR13370:SF3">
    <property type="entry name" value="TRNA (GUANINE(10)-N2)-METHYLTRANSFERASE HOMOLOG"/>
    <property type="match status" value="1"/>
</dbReference>
<dbReference type="PROSITE" id="PS00092">
    <property type="entry name" value="N6_MTASE"/>
    <property type="match status" value="1"/>
</dbReference>
<accession>A0A8S8E3H5</accession>
<dbReference type="PANTHER" id="PTHR13370">
    <property type="entry name" value="RNA METHYLASE-RELATED"/>
    <property type="match status" value="1"/>
</dbReference>
<dbReference type="PIRSF" id="PIRSF015855">
    <property type="entry name" value="TypeIII_Mtase_mKpnI"/>
    <property type="match status" value="1"/>
</dbReference>
<dbReference type="InterPro" id="IPR002052">
    <property type="entry name" value="DNA_methylase_N6_adenine_CS"/>
</dbReference>
<gene>
    <name evidence="9" type="ORF">CO830_05030</name>
</gene>
<evidence type="ECO:0000256" key="3">
    <source>
        <dbReference type="ARBA" id="ARBA00022603"/>
    </source>
</evidence>
<proteinExistence type="inferred from homology"/>
<evidence type="ECO:0000259" key="7">
    <source>
        <dbReference type="Pfam" id="PF01555"/>
    </source>
</evidence>
<dbReference type="PRINTS" id="PR00508">
    <property type="entry name" value="S21N4MTFRASE"/>
</dbReference>
<dbReference type="InterPro" id="IPR022221">
    <property type="entry name" value="TypeIII_RM_meth"/>
</dbReference>
<evidence type="ECO:0000256" key="6">
    <source>
        <dbReference type="ARBA" id="ARBA00047942"/>
    </source>
</evidence>
<comment type="caution">
    <text evidence="9">The sequence shown here is derived from an EMBL/GenBank/DDBJ whole genome shotgun (WGS) entry which is preliminary data.</text>
</comment>
<feature type="domain" description="DNA methylase N-4/N-6" evidence="7">
    <location>
        <begin position="194"/>
        <end position="526"/>
    </location>
</feature>
<evidence type="ECO:0000313" key="9">
    <source>
        <dbReference type="EMBL" id="EGI5161915.1"/>
    </source>
</evidence>
<evidence type="ECO:0000256" key="4">
    <source>
        <dbReference type="ARBA" id="ARBA00022679"/>
    </source>
</evidence>
<name>A0A8S8E3H5_CAMCO</name>
<comment type="catalytic activity">
    <reaction evidence="6">
        <text>a 2'-deoxyadenosine in DNA + S-adenosyl-L-methionine = an N(6)-methyl-2'-deoxyadenosine in DNA + S-adenosyl-L-homocysteine + H(+)</text>
        <dbReference type="Rhea" id="RHEA:15197"/>
        <dbReference type="Rhea" id="RHEA-COMP:12418"/>
        <dbReference type="Rhea" id="RHEA-COMP:12419"/>
        <dbReference type="ChEBI" id="CHEBI:15378"/>
        <dbReference type="ChEBI" id="CHEBI:57856"/>
        <dbReference type="ChEBI" id="CHEBI:59789"/>
        <dbReference type="ChEBI" id="CHEBI:90615"/>
        <dbReference type="ChEBI" id="CHEBI:90616"/>
        <dbReference type="EC" id="2.1.1.72"/>
    </reaction>
</comment>